<comment type="caution">
    <text evidence="1">The sequence shown here is derived from an EMBL/GenBank/DDBJ whole genome shotgun (WGS) entry which is preliminary data.</text>
</comment>
<dbReference type="AlphaFoldDB" id="A0A559JHS6"/>
<sequence>MIYVDKQCEPCREFVVVSLLIENPPIFNEEGLKEVKMQMCIGASDDPVNFIPFFLLAEQALVN</sequence>
<reference evidence="1 2" key="1">
    <citation type="submission" date="2019-07" db="EMBL/GenBank/DDBJ databases">
        <authorList>
            <person name="Kim J."/>
        </authorList>
    </citation>
    <scope>NUCLEOTIDE SEQUENCE [LARGE SCALE GENOMIC DNA]</scope>
    <source>
        <strain evidence="1 2">JC52</strain>
    </source>
</reference>
<protein>
    <submittedName>
        <fullName evidence="1">Uncharacterized protein</fullName>
    </submittedName>
</protein>
<organism evidence="1 2">
    <name type="scientific">Paenibacillus cremeus</name>
    <dbReference type="NCBI Taxonomy" id="2163881"/>
    <lineage>
        <taxon>Bacteria</taxon>
        <taxon>Bacillati</taxon>
        <taxon>Bacillota</taxon>
        <taxon>Bacilli</taxon>
        <taxon>Bacillales</taxon>
        <taxon>Paenibacillaceae</taxon>
        <taxon>Paenibacillus</taxon>
    </lineage>
</organism>
<dbReference type="RefSeq" id="WP_144854851.1">
    <property type="nucleotide sequence ID" value="NZ_VNJI01000080.1"/>
</dbReference>
<keyword evidence="2" id="KW-1185">Reference proteome</keyword>
<name>A0A559JHS6_9BACL</name>
<evidence type="ECO:0000313" key="1">
    <source>
        <dbReference type="EMBL" id="TVX99432.1"/>
    </source>
</evidence>
<gene>
    <name evidence="1" type="ORF">FPZ49_33715</name>
</gene>
<dbReference type="Proteomes" id="UP000317036">
    <property type="component" value="Unassembled WGS sequence"/>
</dbReference>
<proteinExistence type="predicted"/>
<evidence type="ECO:0000313" key="2">
    <source>
        <dbReference type="Proteomes" id="UP000317036"/>
    </source>
</evidence>
<accession>A0A559JHS6</accession>
<dbReference type="EMBL" id="VNJI01000080">
    <property type="protein sequence ID" value="TVX99432.1"/>
    <property type="molecule type" value="Genomic_DNA"/>
</dbReference>